<dbReference type="AlphaFoldDB" id="A0A852SJB0"/>
<dbReference type="SMART" id="SM00346">
    <property type="entry name" value="HTH_ICLR"/>
    <property type="match status" value="1"/>
</dbReference>
<gene>
    <name evidence="6" type="ORF">BJ984_000668</name>
</gene>
<evidence type="ECO:0000313" key="6">
    <source>
        <dbReference type="EMBL" id="NYD69510.1"/>
    </source>
</evidence>
<dbReference type="GO" id="GO:0003700">
    <property type="term" value="F:DNA-binding transcription factor activity"/>
    <property type="evidence" value="ECO:0007669"/>
    <property type="project" value="TreeGrafter"/>
</dbReference>
<dbReference type="GO" id="GO:0003677">
    <property type="term" value="F:DNA binding"/>
    <property type="evidence" value="ECO:0007669"/>
    <property type="project" value="UniProtKB-KW"/>
</dbReference>
<dbReference type="GO" id="GO:0045892">
    <property type="term" value="P:negative regulation of DNA-templated transcription"/>
    <property type="evidence" value="ECO:0007669"/>
    <property type="project" value="TreeGrafter"/>
</dbReference>
<dbReference type="PANTHER" id="PTHR30136">
    <property type="entry name" value="HELIX-TURN-HELIX TRANSCRIPTIONAL REGULATOR, ICLR FAMILY"/>
    <property type="match status" value="1"/>
</dbReference>
<reference evidence="6 7" key="1">
    <citation type="submission" date="2020-07" db="EMBL/GenBank/DDBJ databases">
        <title>Sequencing the genomes of 1000 actinobacteria strains.</title>
        <authorList>
            <person name="Klenk H.-P."/>
        </authorList>
    </citation>
    <scope>NUCLEOTIDE SEQUENCE [LARGE SCALE GENOMIC DNA]</scope>
    <source>
        <strain evidence="6 7">DSM 26474</strain>
    </source>
</reference>
<keyword evidence="7" id="KW-1185">Reference proteome</keyword>
<dbReference type="Pfam" id="PF01614">
    <property type="entry name" value="IclR_C"/>
    <property type="match status" value="1"/>
</dbReference>
<name>A0A852SJB0_9MICO</name>
<dbReference type="InterPro" id="IPR036390">
    <property type="entry name" value="WH_DNA-bd_sf"/>
</dbReference>
<keyword evidence="2 6" id="KW-0238">DNA-binding</keyword>
<dbReference type="InterPro" id="IPR014757">
    <property type="entry name" value="Tscrpt_reg_IclR_C"/>
</dbReference>
<feature type="domain" description="HTH iclR-type" evidence="4">
    <location>
        <begin position="6"/>
        <end position="69"/>
    </location>
</feature>
<evidence type="ECO:0000256" key="2">
    <source>
        <dbReference type="ARBA" id="ARBA00023125"/>
    </source>
</evidence>
<evidence type="ECO:0000259" key="5">
    <source>
        <dbReference type="PROSITE" id="PS51078"/>
    </source>
</evidence>
<dbReference type="RefSeq" id="WP_179546830.1">
    <property type="nucleotide sequence ID" value="NZ_BSEW01000001.1"/>
</dbReference>
<dbReference type="PROSITE" id="PS51077">
    <property type="entry name" value="HTH_ICLR"/>
    <property type="match status" value="1"/>
</dbReference>
<dbReference type="EMBL" id="JACCBM010000001">
    <property type="protein sequence ID" value="NYD69510.1"/>
    <property type="molecule type" value="Genomic_DNA"/>
</dbReference>
<dbReference type="Pfam" id="PF09339">
    <property type="entry name" value="HTH_IclR"/>
    <property type="match status" value="1"/>
</dbReference>
<evidence type="ECO:0000256" key="1">
    <source>
        <dbReference type="ARBA" id="ARBA00023015"/>
    </source>
</evidence>
<protein>
    <submittedName>
        <fullName evidence="6">DNA-binding IclR family transcriptional regulator</fullName>
    </submittedName>
</protein>
<evidence type="ECO:0000256" key="3">
    <source>
        <dbReference type="ARBA" id="ARBA00023163"/>
    </source>
</evidence>
<dbReference type="Gene3D" id="3.30.450.40">
    <property type="match status" value="1"/>
</dbReference>
<feature type="domain" description="IclR-ED" evidence="5">
    <location>
        <begin position="70"/>
        <end position="252"/>
    </location>
</feature>
<comment type="caution">
    <text evidence="6">The sequence shown here is derived from an EMBL/GenBank/DDBJ whole genome shotgun (WGS) entry which is preliminary data.</text>
</comment>
<evidence type="ECO:0000259" key="4">
    <source>
        <dbReference type="PROSITE" id="PS51077"/>
    </source>
</evidence>
<dbReference type="InterPro" id="IPR005471">
    <property type="entry name" value="Tscrpt_reg_IclR_N"/>
</dbReference>
<dbReference type="SUPFAM" id="SSF55781">
    <property type="entry name" value="GAF domain-like"/>
    <property type="match status" value="1"/>
</dbReference>
<organism evidence="6 7">
    <name type="scientific">Herbiconiux flava</name>
    <dbReference type="NCBI Taxonomy" id="881268"/>
    <lineage>
        <taxon>Bacteria</taxon>
        <taxon>Bacillati</taxon>
        <taxon>Actinomycetota</taxon>
        <taxon>Actinomycetes</taxon>
        <taxon>Micrococcales</taxon>
        <taxon>Microbacteriaceae</taxon>
        <taxon>Herbiconiux</taxon>
    </lineage>
</organism>
<dbReference type="InterPro" id="IPR050707">
    <property type="entry name" value="HTH_MetabolicPath_Reg"/>
</dbReference>
<dbReference type="InterPro" id="IPR036388">
    <property type="entry name" value="WH-like_DNA-bd_sf"/>
</dbReference>
<evidence type="ECO:0000313" key="7">
    <source>
        <dbReference type="Proteomes" id="UP000549913"/>
    </source>
</evidence>
<dbReference type="SUPFAM" id="SSF46785">
    <property type="entry name" value="Winged helix' DNA-binding domain"/>
    <property type="match status" value="1"/>
</dbReference>
<keyword evidence="1" id="KW-0805">Transcription regulation</keyword>
<dbReference type="Gene3D" id="1.10.10.10">
    <property type="entry name" value="Winged helix-like DNA-binding domain superfamily/Winged helix DNA-binding domain"/>
    <property type="match status" value="1"/>
</dbReference>
<sequence length="261" mass="27334">MAGEVQQGIGRAAAVLTALGDAKSGALRASDIARAIGLGASTTARLLASLEELGYVRRERDTQLYAIGTAILSLGSQALNHNPVHRESRAAAEALAQRTGLSVNVGVLDGTSLVYLCHFEGALAPKSHTMVGMRQPLHASGLGKCLLFDLDEAGRRALLGDELERYTVHTLVDHAALTAALAESAERGYCTENQELALGRLSIAAPVRDADGRVVAGISVSGRLSVVRELDHEQLAEQLIETADRISVGLGMISAVPTAAR</sequence>
<dbReference type="InterPro" id="IPR029016">
    <property type="entry name" value="GAF-like_dom_sf"/>
</dbReference>
<keyword evidence="3" id="KW-0804">Transcription</keyword>
<accession>A0A852SJB0</accession>
<proteinExistence type="predicted"/>
<dbReference type="Proteomes" id="UP000549913">
    <property type="component" value="Unassembled WGS sequence"/>
</dbReference>
<dbReference type="PROSITE" id="PS51078">
    <property type="entry name" value="ICLR_ED"/>
    <property type="match status" value="1"/>
</dbReference>
<dbReference type="PANTHER" id="PTHR30136:SF24">
    <property type="entry name" value="HTH-TYPE TRANSCRIPTIONAL REPRESSOR ALLR"/>
    <property type="match status" value="1"/>
</dbReference>